<sequence>LLLVTAFAAFLASATVRADGKCGGNTCDEFSPCCNGSYCSSGALYCMPGLCDPSKSYKPDSCWKVAHCIDQKVDFSSKNAFAPIADYEGDPSKTAFVSQWTPNHASIQNGKLSLTLEKDGDSSLGATVLNTRQIQYGQVSAVVQSGCASPGVVSSVIIRNDKIGDEIDFEFVGGDISTVQSNYYWHNQLDYTKMIKSPHIGDTTQELHTYQINWTPDEITWAVDGKPFRTVKRSDTWDDSAKAYKYPDSEATVSFSIWDAGAGGAQGTIDWAGGLVDWSKGPFNMQVKSIDISCYYKGNDTTYTPPNSDDNSEEDESSDNSDSSEEESSDSSNSEEDSSDSDGGVSNTKTGTSSNGKSNGGSSKDAASDDDVESGADSSFNSPLILASLVSAFAVVAGSAVTRF</sequence>
<accession>A0ACC1HHR5</accession>
<reference evidence="1" key="1">
    <citation type="submission" date="2022-06" db="EMBL/GenBank/DDBJ databases">
        <title>Phylogenomic reconstructions and comparative analyses of Kickxellomycotina fungi.</title>
        <authorList>
            <person name="Reynolds N.K."/>
            <person name="Stajich J.E."/>
            <person name="Barry K."/>
            <person name="Grigoriev I.V."/>
            <person name="Crous P."/>
            <person name="Smith M.E."/>
        </authorList>
    </citation>
    <scope>NUCLEOTIDE SEQUENCE</scope>
    <source>
        <strain evidence="1">RSA 2271</strain>
    </source>
</reference>
<proteinExistence type="predicted"/>
<protein>
    <submittedName>
        <fullName evidence="1">Glycosidase CRH2</fullName>
    </submittedName>
</protein>
<name>A0ACC1HHR5_9FUNG</name>
<feature type="non-terminal residue" evidence="1">
    <location>
        <position position="1"/>
    </location>
</feature>
<evidence type="ECO:0000313" key="2">
    <source>
        <dbReference type="Proteomes" id="UP001145114"/>
    </source>
</evidence>
<keyword evidence="2" id="KW-1185">Reference proteome</keyword>
<comment type="caution">
    <text evidence="1">The sequence shown here is derived from an EMBL/GenBank/DDBJ whole genome shotgun (WGS) entry which is preliminary data.</text>
</comment>
<evidence type="ECO:0000313" key="1">
    <source>
        <dbReference type="EMBL" id="KAJ1675737.1"/>
    </source>
</evidence>
<dbReference type="Proteomes" id="UP001145114">
    <property type="component" value="Unassembled WGS sequence"/>
</dbReference>
<keyword evidence="1" id="KW-0378">Hydrolase</keyword>
<dbReference type="EMBL" id="JAMZIH010005188">
    <property type="protein sequence ID" value="KAJ1675737.1"/>
    <property type="molecule type" value="Genomic_DNA"/>
</dbReference>
<organism evidence="1 2">
    <name type="scientific">Spiromyces aspiralis</name>
    <dbReference type="NCBI Taxonomy" id="68401"/>
    <lineage>
        <taxon>Eukaryota</taxon>
        <taxon>Fungi</taxon>
        <taxon>Fungi incertae sedis</taxon>
        <taxon>Zoopagomycota</taxon>
        <taxon>Kickxellomycotina</taxon>
        <taxon>Kickxellomycetes</taxon>
        <taxon>Kickxellales</taxon>
        <taxon>Kickxellaceae</taxon>
        <taxon>Spiromyces</taxon>
    </lineage>
</organism>
<keyword evidence="1" id="KW-0326">Glycosidase</keyword>
<gene>
    <name evidence="1" type="primary">UTR2_1</name>
    <name evidence="1" type="ORF">EV182_000680</name>
</gene>